<evidence type="ECO:0000259" key="5">
    <source>
        <dbReference type="PROSITE" id="PS50110"/>
    </source>
</evidence>
<dbReference type="OrthoDB" id="7272316at2"/>
<dbReference type="GO" id="GO:0006355">
    <property type="term" value="P:regulation of DNA-templated transcription"/>
    <property type="evidence" value="ECO:0007669"/>
    <property type="project" value="InterPro"/>
</dbReference>
<dbReference type="SMART" id="SM00421">
    <property type="entry name" value="HTH_LUXR"/>
    <property type="match status" value="1"/>
</dbReference>
<dbReference type="Gene3D" id="3.40.50.2300">
    <property type="match status" value="1"/>
</dbReference>
<dbReference type="PROSITE" id="PS50043">
    <property type="entry name" value="HTH_LUXR_2"/>
    <property type="match status" value="1"/>
</dbReference>
<dbReference type="SUPFAM" id="SSF46894">
    <property type="entry name" value="C-terminal effector domain of the bipartite response regulators"/>
    <property type="match status" value="1"/>
</dbReference>
<gene>
    <name evidence="6" type="ORF">F0Q34_17465</name>
</gene>
<dbReference type="RefSeq" id="WP_149813535.1">
    <property type="nucleotide sequence ID" value="NZ_VUKA01000013.1"/>
</dbReference>
<dbReference type="Pfam" id="PF00196">
    <property type="entry name" value="GerE"/>
    <property type="match status" value="1"/>
</dbReference>
<keyword evidence="7" id="KW-1185">Reference proteome</keyword>
<dbReference type="SUPFAM" id="SSF52172">
    <property type="entry name" value="CheY-like"/>
    <property type="match status" value="1"/>
</dbReference>
<accession>A0A5B2TD01</accession>
<dbReference type="InterPro" id="IPR000792">
    <property type="entry name" value="Tscrpt_reg_LuxR_C"/>
</dbReference>
<organism evidence="6 7">
    <name type="scientific">Teichococcus oryzae</name>
    <dbReference type="NCBI Taxonomy" id="1608942"/>
    <lineage>
        <taxon>Bacteria</taxon>
        <taxon>Pseudomonadati</taxon>
        <taxon>Pseudomonadota</taxon>
        <taxon>Alphaproteobacteria</taxon>
        <taxon>Acetobacterales</taxon>
        <taxon>Roseomonadaceae</taxon>
        <taxon>Roseomonas</taxon>
    </lineage>
</organism>
<dbReference type="InterPro" id="IPR016032">
    <property type="entry name" value="Sig_transdc_resp-reg_C-effctor"/>
</dbReference>
<dbReference type="InterPro" id="IPR039420">
    <property type="entry name" value="WalR-like"/>
</dbReference>
<evidence type="ECO:0000256" key="2">
    <source>
        <dbReference type="PROSITE-ProRule" id="PRU00169"/>
    </source>
</evidence>
<dbReference type="GO" id="GO:0000160">
    <property type="term" value="P:phosphorelay signal transduction system"/>
    <property type="evidence" value="ECO:0007669"/>
    <property type="project" value="InterPro"/>
</dbReference>
<protein>
    <submittedName>
        <fullName evidence="6">Response regulator transcription factor</fullName>
    </submittedName>
</protein>
<dbReference type="PANTHER" id="PTHR43214:SF42">
    <property type="entry name" value="TRANSCRIPTIONAL REGULATORY PROTEIN DESR"/>
    <property type="match status" value="1"/>
</dbReference>
<sequence>MQKAIAEQKPGSVVLVDGRALRRTGWAELLADWARGNGLDVVAIAPEAVSNLSMADSDYRLAILSLGAMPLRDPVALAWLEGMMAALPATPVVVISDLEDSAEVVAAYRAKARGFVPTSTEPEVALRTLTFIMGGGSFFPPTALFGRGQEAENRPIDLDGGRLGESSSRRSRADLTGRQEEVMGHLAAGLTNKAIAQLMGMRESTVKVHVRQIMRKLGATNRTQAALAATNAVSQAPAQAAAAEVETASPEGAVPRRRDASAEPRLTLLPSSRPEAPPRLLGRS</sequence>
<dbReference type="InterPro" id="IPR001789">
    <property type="entry name" value="Sig_transdc_resp-reg_receiver"/>
</dbReference>
<dbReference type="AlphaFoldDB" id="A0A5B2TD01"/>
<dbReference type="PRINTS" id="PR00038">
    <property type="entry name" value="HTHLUXR"/>
</dbReference>
<name>A0A5B2TD01_9PROT</name>
<feature type="domain" description="HTH luxR-type" evidence="4">
    <location>
        <begin position="168"/>
        <end position="233"/>
    </location>
</feature>
<feature type="region of interest" description="Disordered" evidence="3">
    <location>
        <begin position="153"/>
        <end position="176"/>
    </location>
</feature>
<dbReference type="PANTHER" id="PTHR43214">
    <property type="entry name" value="TWO-COMPONENT RESPONSE REGULATOR"/>
    <property type="match status" value="1"/>
</dbReference>
<dbReference type="CDD" id="cd06170">
    <property type="entry name" value="LuxR_C_like"/>
    <property type="match status" value="1"/>
</dbReference>
<feature type="domain" description="Response regulatory" evidence="5">
    <location>
        <begin position="12"/>
        <end position="133"/>
    </location>
</feature>
<dbReference type="InterPro" id="IPR011006">
    <property type="entry name" value="CheY-like_superfamily"/>
</dbReference>
<evidence type="ECO:0000256" key="3">
    <source>
        <dbReference type="SAM" id="MobiDB-lite"/>
    </source>
</evidence>
<dbReference type="Proteomes" id="UP000322110">
    <property type="component" value="Unassembled WGS sequence"/>
</dbReference>
<evidence type="ECO:0000259" key="4">
    <source>
        <dbReference type="PROSITE" id="PS50043"/>
    </source>
</evidence>
<evidence type="ECO:0000313" key="7">
    <source>
        <dbReference type="Proteomes" id="UP000322110"/>
    </source>
</evidence>
<proteinExistence type="predicted"/>
<evidence type="ECO:0000313" key="6">
    <source>
        <dbReference type="EMBL" id="KAA2211954.1"/>
    </source>
</evidence>
<feature type="region of interest" description="Disordered" evidence="3">
    <location>
        <begin position="241"/>
        <end position="284"/>
    </location>
</feature>
<comment type="caution">
    <text evidence="6">The sequence shown here is derived from an EMBL/GenBank/DDBJ whole genome shotgun (WGS) entry which is preliminary data.</text>
</comment>
<reference evidence="6 7" key="1">
    <citation type="journal article" date="2015" name="Int. J. Syst. Evol. Microbiol.">
        <title>Roseomonas oryzae sp. nov., isolated from paddy rhizosphere soil.</title>
        <authorList>
            <person name="Ramaprasad E.V."/>
            <person name="Sasikala Ch."/>
            <person name="Ramana Ch.V."/>
        </authorList>
    </citation>
    <scope>NUCLEOTIDE SEQUENCE [LARGE SCALE GENOMIC DNA]</scope>
    <source>
        <strain evidence="6 7">KCTC 42542</strain>
    </source>
</reference>
<dbReference type="PROSITE" id="PS50110">
    <property type="entry name" value="RESPONSE_REGULATORY"/>
    <property type="match status" value="1"/>
</dbReference>
<feature type="compositionally biased region" description="Low complexity" evidence="3">
    <location>
        <begin position="241"/>
        <end position="250"/>
    </location>
</feature>
<dbReference type="GO" id="GO:0003677">
    <property type="term" value="F:DNA binding"/>
    <property type="evidence" value="ECO:0007669"/>
    <property type="project" value="UniProtKB-KW"/>
</dbReference>
<dbReference type="EMBL" id="VUKA01000013">
    <property type="protein sequence ID" value="KAA2211954.1"/>
    <property type="molecule type" value="Genomic_DNA"/>
</dbReference>
<evidence type="ECO:0000256" key="1">
    <source>
        <dbReference type="ARBA" id="ARBA00023125"/>
    </source>
</evidence>
<keyword evidence="1" id="KW-0238">DNA-binding</keyword>
<comment type="caution">
    <text evidence="2">Lacks conserved residue(s) required for the propagation of feature annotation.</text>
</comment>